<dbReference type="OrthoDB" id="115890at2759"/>
<organism evidence="3 4">
    <name type="scientific">Phytophthora boehmeriae</name>
    <dbReference type="NCBI Taxonomy" id="109152"/>
    <lineage>
        <taxon>Eukaryota</taxon>
        <taxon>Sar</taxon>
        <taxon>Stramenopiles</taxon>
        <taxon>Oomycota</taxon>
        <taxon>Peronosporomycetes</taxon>
        <taxon>Peronosporales</taxon>
        <taxon>Peronosporaceae</taxon>
        <taxon>Phytophthora</taxon>
    </lineage>
</organism>
<gene>
    <name evidence="3" type="ORF">PHYBOEH_000616</name>
</gene>
<dbReference type="PANTHER" id="PTHR35796">
    <property type="entry name" value="HYPOTHETICAL CYTOSOLIC PROTEIN"/>
    <property type="match status" value="1"/>
</dbReference>
<comment type="caution">
    <text evidence="3">The sequence shown here is derived from an EMBL/GenBank/DDBJ whole genome shotgun (WGS) entry which is preliminary data.</text>
</comment>
<evidence type="ECO:0000313" key="3">
    <source>
        <dbReference type="EMBL" id="KAG7401558.1"/>
    </source>
</evidence>
<keyword evidence="4" id="KW-1185">Reference proteome</keyword>
<dbReference type="Proteomes" id="UP000693981">
    <property type="component" value="Unassembled WGS sequence"/>
</dbReference>
<protein>
    <recommendedName>
        <fullName evidence="5">M96 mating-specific protein family</fullName>
    </recommendedName>
</protein>
<proteinExistence type="predicted"/>
<evidence type="ECO:0000256" key="1">
    <source>
        <dbReference type="SAM" id="Coils"/>
    </source>
</evidence>
<keyword evidence="1" id="KW-0175">Coiled coil</keyword>
<evidence type="ECO:0008006" key="5">
    <source>
        <dbReference type="Google" id="ProtNLM"/>
    </source>
</evidence>
<feature type="coiled-coil region" evidence="1">
    <location>
        <begin position="82"/>
        <end position="109"/>
    </location>
</feature>
<feature type="region of interest" description="Disordered" evidence="2">
    <location>
        <begin position="34"/>
        <end position="81"/>
    </location>
</feature>
<evidence type="ECO:0000256" key="2">
    <source>
        <dbReference type="SAM" id="MobiDB-lite"/>
    </source>
</evidence>
<dbReference type="AlphaFoldDB" id="A0A8T1XB84"/>
<dbReference type="PANTHER" id="PTHR35796:SF3">
    <property type="entry name" value="BHLH DOMAIN-CONTAINING PROTEIN"/>
    <property type="match status" value="1"/>
</dbReference>
<sequence length="444" mass="50430">MAFLENDEDMLVVEATLNYLEEYAIDSVLTPTETSSLPLSSSATASSPLSHLNEFNSDTRQNVPRLKTSKPKKRQTNPNRARNELRFELVYLREKVAQLQSELRALQINPPTKAMCPASHESKVTSGDSAKKISVWAGVATRQRQRREDSERENVRLRLVVDRHRKVATELSDLLRKRVNQQVADCVQFNDPSIAHHRFVRVADFNGDIEDFRELFEHLDKAYQEVDAVFAANNLAATAPSSDDVRIHEGGDGKYLEFFADKVLPFPLCDTTEATWNYYKGTEKHFGNGGIYEKAAKNLDEPYTIIEDFTKEVHSYNSRADIRERQIVRRYVEADRDIVILVSSVSPIEIKHKKVAGITYHLRGYAITSRSLDSTPEHEMSLLQICTRVSLDTLPGTTHEPDHVRALYKFLLGNIVGNIRSHQKLIENSLVDHALKSRLQLSSA</sequence>
<name>A0A8T1XB84_9STRA</name>
<accession>A0A8T1XB84</accession>
<dbReference type="EMBL" id="JAGDFL010000011">
    <property type="protein sequence ID" value="KAG7401558.1"/>
    <property type="molecule type" value="Genomic_DNA"/>
</dbReference>
<feature type="compositionally biased region" description="Polar residues" evidence="2">
    <location>
        <begin position="53"/>
        <end position="62"/>
    </location>
</feature>
<evidence type="ECO:0000313" key="4">
    <source>
        <dbReference type="Proteomes" id="UP000693981"/>
    </source>
</evidence>
<reference evidence="3" key="1">
    <citation type="submission" date="2021-02" db="EMBL/GenBank/DDBJ databases">
        <authorList>
            <person name="Palmer J.M."/>
        </authorList>
    </citation>
    <scope>NUCLEOTIDE SEQUENCE</scope>
    <source>
        <strain evidence="3">SCRP23</strain>
    </source>
</reference>
<feature type="compositionally biased region" description="Low complexity" evidence="2">
    <location>
        <begin position="34"/>
        <end position="50"/>
    </location>
</feature>